<name>A0A7J8YRM6_GOSAI</name>
<dbReference type="Proteomes" id="UP000593577">
    <property type="component" value="Unassembled WGS sequence"/>
</dbReference>
<dbReference type="AlphaFoldDB" id="A0A7J8YRM6"/>
<dbReference type="SUPFAM" id="SSF50615">
    <property type="entry name" value="N-terminal domain of alpha and beta subunits of F1 ATP synthase"/>
    <property type="match status" value="1"/>
</dbReference>
<comment type="similarity">
    <text evidence="1">Belongs to the ATPase alpha/beta chains family.</text>
</comment>
<dbReference type="InterPro" id="IPR036121">
    <property type="entry name" value="ATPase_F1/V1/A1_a/bsu_N_sf"/>
</dbReference>
<proteinExistence type="inferred from homology"/>
<organism evidence="3 4">
    <name type="scientific">Gossypium aridum</name>
    <name type="common">American cotton</name>
    <name type="synonym">Erioxylum aridum</name>
    <dbReference type="NCBI Taxonomy" id="34290"/>
    <lineage>
        <taxon>Eukaryota</taxon>
        <taxon>Viridiplantae</taxon>
        <taxon>Streptophyta</taxon>
        <taxon>Embryophyta</taxon>
        <taxon>Tracheophyta</taxon>
        <taxon>Spermatophyta</taxon>
        <taxon>Magnoliopsida</taxon>
        <taxon>eudicotyledons</taxon>
        <taxon>Gunneridae</taxon>
        <taxon>Pentapetalae</taxon>
        <taxon>rosids</taxon>
        <taxon>malvids</taxon>
        <taxon>Malvales</taxon>
        <taxon>Malvaceae</taxon>
        <taxon>Malvoideae</taxon>
        <taxon>Gossypium</taxon>
    </lineage>
</organism>
<reference evidence="3 4" key="1">
    <citation type="journal article" date="2019" name="Genome Biol. Evol.">
        <title>Insights into the evolution of the New World diploid cottons (Gossypium, subgenus Houzingenia) based on genome sequencing.</title>
        <authorList>
            <person name="Grover C.E."/>
            <person name="Arick M.A. 2nd"/>
            <person name="Thrash A."/>
            <person name="Conover J.L."/>
            <person name="Sanders W.S."/>
            <person name="Peterson D.G."/>
            <person name="Frelichowski J.E."/>
            <person name="Scheffler J.A."/>
            <person name="Scheffler B.E."/>
            <person name="Wendel J.F."/>
        </authorList>
    </citation>
    <scope>NUCLEOTIDE SEQUENCE [LARGE SCALE GENOMIC DNA]</scope>
    <source>
        <strain evidence="3">185</strain>
        <tissue evidence="3">Leaf</tissue>
    </source>
</reference>
<accession>A0A7J8YRM6</accession>
<evidence type="ECO:0000313" key="3">
    <source>
        <dbReference type="EMBL" id="MBA0701980.1"/>
    </source>
</evidence>
<evidence type="ECO:0000256" key="1">
    <source>
        <dbReference type="ARBA" id="ARBA00008936"/>
    </source>
</evidence>
<protein>
    <submittedName>
        <fullName evidence="3">Uncharacterized protein</fullName>
    </submittedName>
</protein>
<evidence type="ECO:0000313" key="4">
    <source>
        <dbReference type="Proteomes" id="UP000593577"/>
    </source>
</evidence>
<dbReference type="GO" id="GO:1902600">
    <property type="term" value="P:proton transmembrane transport"/>
    <property type="evidence" value="ECO:0007669"/>
    <property type="project" value="InterPro"/>
</dbReference>
<keyword evidence="2" id="KW-0813">Transport</keyword>
<comment type="caution">
    <text evidence="3">The sequence shown here is derived from an EMBL/GenBank/DDBJ whole genome shotgun (WGS) entry which is preliminary data.</text>
</comment>
<keyword evidence="4" id="KW-1185">Reference proteome</keyword>
<dbReference type="GO" id="GO:0046034">
    <property type="term" value="P:ATP metabolic process"/>
    <property type="evidence" value="ECO:0007669"/>
    <property type="project" value="InterPro"/>
</dbReference>
<dbReference type="Gene3D" id="2.40.10.170">
    <property type="match status" value="1"/>
</dbReference>
<sequence>MLNIYNALMVKGRDTTIQQINVTCKLQQLLGNNRVRDVAMSAMMVNERNGSD</sequence>
<gene>
    <name evidence="3" type="ORF">Goari_020395</name>
</gene>
<evidence type="ECO:0000256" key="2">
    <source>
        <dbReference type="ARBA" id="ARBA00022448"/>
    </source>
</evidence>
<dbReference type="EMBL" id="JABFAA010345605">
    <property type="protein sequence ID" value="MBA0701980.1"/>
    <property type="molecule type" value="Genomic_DNA"/>
</dbReference>